<dbReference type="Gramene" id="Solyc03g063600.3.1">
    <property type="protein sequence ID" value="Solyc03g063600.3.1.1"/>
    <property type="gene ID" value="Solyc03g063600.3"/>
</dbReference>
<reference evidence="1" key="1">
    <citation type="journal article" date="2012" name="Nature">
        <title>The tomato genome sequence provides insights into fleshy fruit evolution.</title>
        <authorList>
            <consortium name="Tomato Genome Consortium"/>
        </authorList>
    </citation>
    <scope>NUCLEOTIDE SEQUENCE [LARGE SCALE GENOMIC DNA]</scope>
    <source>
        <strain evidence="1">cv. Heinz 1706</strain>
    </source>
</reference>
<name>A0A3Q7G888_SOLLC</name>
<dbReference type="Proteomes" id="UP000004994">
    <property type="component" value="Chromosome 3"/>
</dbReference>
<reference evidence="1" key="2">
    <citation type="submission" date="2019-01" db="UniProtKB">
        <authorList>
            <consortium name="EnsemblPlants"/>
        </authorList>
    </citation>
    <scope>IDENTIFICATION</scope>
    <source>
        <strain evidence="1">cv. Heinz 1706</strain>
    </source>
</reference>
<sequence>MFCVPIFTSM</sequence>
<evidence type="ECO:0000313" key="1">
    <source>
        <dbReference type="EnsemblPlants" id="Solyc03g063600.3.1.1"/>
    </source>
</evidence>
<evidence type="ECO:0000313" key="2">
    <source>
        <dbReference type="Proteomes" id="UP000004994"/>
    </source>
</evidence>
<accession>A0A3Q7G888</accession>
<dbReference type="InParanoid" id="A0A3Q7G888"/>
<keyword evidence="2" id="KW-1185">Reference proteome</keyword>
<organism evidence="1">
    <name type="scientific">Solanum lycopersicum</name>
    <name type="common">Tomato</name>
    <name type="synonym">Lycopersicon esculentum</name>
    <dbReference type="NCBI Taxonomy" id="4081"/>
    <lineage>
        <taxon>Eukaryota</taxon>
        <taxon>Viridiplantae</taxon>
        <taxon>Streptophyta</taxon>
        <taxon>Embryophyta</taxon>
        <taxon>Tracheophyta</taxon>
        <taxon>Spermatophyta</taxon>
        <taxon>Magnoliopsida</taxon>
        <taxon>eudicotyledons</taxon>
        <taxon>Gunneridae</taxon>
        <taxon>Pentapetalae</taxon>
        <taxon>asterids</taxon>
        <taxon>lamiids</taxon>
        <taxon>Solanales</taxon>
        <taxon>Solanaceae</taxon>
        <taxon>Solanoideae</taxon>
        <taxon>Solaneae</taxon>
        <taxon>Solanum</taxon>
        <taxon>Solanum subgen. Lycopersicon</taxon>
    </lineage>
</organism>
<dbReference type="EnsemblPlants" id="Solyc03g063600.3.1">
    <property type="protein sequence ID" value="Solyc03g063600.3.1.1"/>
    <property type="gene ID" value="Solyc03g063600.3"/>
</dbReference>
<proteinExistence type="predicted"/>
<protein>
    <submittedName>
        <fullName evidence="1">Uncharacterized protein</fullName>
    </submittedName>
</protein>